<dbReference type="InterPro" id="IPR013377">
    <property type="entry name" value="FlgJ"/>
</dbReference>
<evidence type="ECO:0000256" key="3">
    <source>
        <dbReference type="ARBA" id="ARBA00006880"/>
    </source>
</evidence>
<evidence type="ECO:0000256" key="10">
    <source>
        <dbReference type="ARBA" id="ARBA00030835"/>
    </source>
</evidence>
<evidence type="ECO:0000256" key="8">
    <source>
        <dbReference type="ARBA" id="ARBA00023295"/>
    </source>
</evidence>
<comment type="similarity">
    <text evidence="3">In the N-terminal section; belongs to the FlgJ family.</text>
</comment>
<accession>A0ABU6K6M5</accession>
<keyword evidence="9" id="KW-0961">Cell wall biogenesis/degradation</keyword>
<evidence type="ECO:0000256" key="7">
    <source>
        <dbReference type="ARBA" id="ARBA00022801"/>
    </source>
</evidence>
<keyword evidence="7 12" id="KW-0378">Hydrolase</keyword>
<sequence length="301" mass="31942">MMDQINTLDVNALIALKRAAHENTPESIKATAKQFEALFLQMVLKSMRETVPKDGMLDSESTKFYEGLGDQQLAAVLAQRGGVGLAASIERQLLQQAGLPPADAKPVTGSSLKSLLPSGVMPAAPATPQVSPKVSAAINAPASDAQRFVENLWPQATEAARTLNVPAHFLVGQAALETGWGKSELRTADGRPTYNLFNIKAGKGWTGATVDSATTEYENGVAQTRVERFRAYGSYAEAFQDYARLVQQSPRYAAAQGQGDAAAFAKALQAGGYATDPAYADKLTKVINGNTLRQGLVASAR</sequence>
<dbReference type="InterPro" id="IPR051056">
    <property type="entry name" value="Glycosyl_Hydrolase_73"/>
</dbReference>
<reference evidence="12 13" key="1">
    <citation type="submission" date="2024-01" db="EMBL/GenBank/DDBJ databases">
        <title>Uliginosibacterium soil sp. nov.</title>
        <authorList>
            <person name="Lv Y."/>
        </authorList>
    </citation>
    <scope>NUCLEOTIDE SEQUENCE [LARGE SCALE GENOMIC DNA]</scope>
    <source>
        <strain evidence="12 13">H3</strain>
    </source>
</reference>
<keyword evidence="8" id="KW-0326">Glycosidase</keyword>
<evidence type="ECO:0000259" key="11">
    <source>
        <dbReference type="SMART" id="SM00047"/>
    </source>
</evidence>
<comment type="similarity">
    <text evidence="4">In the C-terminal section; belongs to the glycosyl hydrolase 73 family.</text>
</comment>
<proteinExistence type="inferred from homology"/>
<dbReference type="SMART" id="SM00047">
    <property type="entry name" value="LYZ2"/>
    <property type="match status" value="1"/>
</dbReference>
<dbReference type="InterPro" id="IPR019301">
    <property type="entry name" value="Flagellar_prot_FlgJ_N"/>
</dbReference>
<keyword evidence="13" id="KW-1185">Reference proteome</keyword>
<keyword evidence="6" id="KW-0574">Periplasm</keyword>
<keyword evidence="12" id="KW-0966">Cell projection</keyword>
<dbReference type="Gene3D" id="2.10.70.40">
    <property type="entry name" value="peptidoglycan hydrolase"/>
    <property type="match status" value="1"/>
</dbReference>
<dbReference type="Gene3D" id="1.10.530.10">
    <property type="match status" value="1"/>
</dbReference>
<evidence type="ECO:0000256" key="1">
    <source>
        <dbReference type="ARBA" id="ARBA00002954"/>
    </source>
</evidence>
<evidence type="ECO:0000313" key="12">
    <source>
        <dbReference type="EMBL" id="MEC5387370.1"/>
    </source>
</evidence>
<dbReference type="NCBIfam" id="TIGR02541">
    <property type="entry name" value="flagell_FlgJ"/>
    <property type="match status" value="1"/>
</dbReference>
<evidence type="ECO:0000256" key="4">
    <source>
        <dbReference type="ARBA" id="ARBA00007974"/>
    </source>
</evidence>
<protein>
    <recommendedName>
        <fullName evidence="5">Peptidoglycan hydrolase FlgJ</fullName>
    </recommendedName>
    <alternativeName>
        <fullName evidence="10">Muramidase FlgJ</fullName>
    </alternativeName>
</protein>
<dbReference type="Pfam" id="PF01832">
    <property type="entry name" value="Glucosaminidase"/>
    <property type="match status" value="1"/>
</dbReference>
<name>A0ABU6K6M5_9RHOO</name>
<organism evidence="12 13">
    <name type="scientific">Uliginosibacterium silvisoli</name>
    <dbReference type="NCBI Taxonomy" id="3114758"/>
    <lineage>
        <taxon>Bacteria</taxon>
        <taxon>Pseudomonadati</taxon>
        <taxon>Pseudomonadota</taxon>
        <taxon>Betaproteobacteria</taxon>
        <taxon>Rhodocyclales</taxon>
        <taxon>Zoogloeaceae</taxon>
        <taxon>Uliginosibacterium</taxon>
    </lineage>
</organism>
<dbReference type="PANTHER" id="PTHR33308:SF9">
    <property type="entry name" value="PEPTIDOGLYCAN HYDROLASE FLGJ"/>
    <property type="match status" value="1"/>
</dbReference>
<comment type="caution">
    <text evidence="12">The sequence shown here is derived from an EMBL/GenBank/DDBJ whole genome shotgun (WGS) entry which is preliminary data.</text>
</comment>
<comment type="subcellular location">
    <subcellularLocation>
        <location evidence="2">Periplasm</location>
    </subcellularLocation>
</comment>
<keyword evidence="12" id="KW-0969">Cilium</keyword>
<dbReference type="PANTHER" id="PTHR33308">
    <property type="entry name" value="PEPTIDOGLYCAN HYDROLASE FLGJ"/>
    <property type="match status" value="1"/>
</dbReference>
<keyword evidence="12" id="KW-0282">Flagellum</keyword>
<dbReference type="EMBL" id="JAYXHS010000003">
    <property type="protein sequence ID" value="MEC5387370.1"/>
    <property type="molecule type" value="Genomic_DNA"/>
</dbReference>
<dbReference type="RefSeq" id="WP_327600340.1">
    <property type="nucleotide sequence ID" value="NZ_JAYXHS010000003.1"/>
</dbReference>
<feature type="domain" description="Mannosyl-glycoprotein endo-beta-N-acetylglucosamidase-like" evidence="11">
    <location>
        <begin position="133"/>
        <end position="291"/>
    </location>
</feature>
<dbReference type="PRINTS" id="PR01002">
    <property type="entry name" value="FLGFLGJ"/>
</dbReference>
<gene>
    <name evidence="12" type="primary">flgJ</name>
    <name evidence="12" type="ORF">VVD49_16695</name>
</gene>
<evidence type="ECO:0000256" key="9">
    <source>
        <dbReference type="ARBA" id="ARBA00023316"/>
    </source>
</evidence>
<evidence type="ECO:0000256" key="2">
    <source>
        <dbReference type="ARBA" id="ARBA00004418"/>
    </source>
</evidence>
<dbReference type="Proteomes" id="UP001331561">
    <property type="component" value="Unassembled WGS sequence"/>
</dbReference>
<evidence type="ECO:0000256" key="6">
    <source>
        <dbReference type="ARBA" id="ARBA00022764"/>
    </source>
</evidence>
<evidence type="ECO:0000313" key="13">
    <source>
        <dbReference type="Proteomes" id="UP001331561"/>
    </source>
</evidence>
<evidence type="ECO:0000256" key="5">
    <source>
        <dbReference type="ARBA" id="ARBA00013433"/>
    </source>
</evidence>
<comment type="function">
    <text evidence="1">Flagellum-specific muramidase which hydrolyzes the peptidoglycan layer to assemble the rod structure in the periplasmic space.</text>
</comment>
<dbReference type="GO" id="GO:0016787">
    <property type="term" value="F:hydrolase activity"/>
    <property type="evidence" value="ECO:0007669"/>
    <property type="project" value="UniProtKB-KW"/>
</dbReference>
<dbReference type="InterPro" id="IPR002901">
    <property type="entry name" value="MGlyc_endo_b_GlcNAc-like_dom"/>
</dbReference>
<dbReference type="Pfam" id="PF10135">
    <property type="entry name" value="Rod-binding"/>
    <property type="match status" value="1"/>
</dbReference>